<dbReference type="PANTHER" id="PTHR47691">
    <property type="entry name" value="REGULATOR-RELATED"/>
    <property type="match status" value="1"/>
</dbReference>
<dbReference type="AlphaFoldDB" id="A0A951UF39"/>
<accession>A0A951UF39</accession>
<dbReference type="PANTHER" id="PTHR47691:SF3">
    <property type="entry name" value="HTH-TYPE TRANSCRIPTIONAL REGULATOR RV0890C-RELATED"/>
    <property type="match status" value="1"/>
</dbReference>
<gene>
    <name evidence="2" type="ORF">KME32_06065</name>
</gene>
<dbReference type="Gene3D" id="3.40.50.300">
    <property type="entry name" value="P-loop containing nucleotide triphosphate hydrolases"/>
    <property type="match status" value="1"/>
</dbReference>
<dbReference type="SUPFAM" id="SSF52540">
    <property type="entry name" value="P-loop containing nucleoside triphosphate hydrolases"/>
    <property type="match status" value="1"/>
</dbReference>
<organism evidence="2 3">
    <name type="scientific">Mojavia pulchra JT2-VF2</name>
    <dbReference type="NCBI Taxonomy" id="287848"/>
    <lineage>
        <taxon>Bacteria</taxon>
        <taxon>Bacillati</taxon>
        <taxon>Cyanobacteriota</taxon>
        <taxon>Cyanophyceae</taxon>
        <taxon>Nostocales</taxon>
        <taxon>Nostocaceae</taxon>
    </lineage>
</organism>
<dbReference type="GO" id="GO:0043531">
    <property type="term" value="F:ADP binding"/>
    <property type="evidence" value="ECO:0007669"/>
    <property type="project" value="InterPro"/>
</dbReference>
<evidence type="ECO:0000313" key="2">
    <source>
        <dbReference type="EMBL" id="MBW4560716.1"/>
    </source>
</evidence>
<dbReference type="InterPro" id="IPR027417">
    <property type="entry name" value="P-loop_NTPase"/>
</dbReference>
<sequence>MTTDDSHQIEDEFIKAKNNWELEKLYVDLASAKGKALTPIEKKFLRGLLCGCSPAEIAKIVYQSGSSSTVRVYLSNGLYKYIEEMLSNQVGYSVKVKNWSRVTHLLEKAGYKKGWFKIQPVVNPLKINTERENDSLENGAEAINVSIFHGRTQELAQVRQWIVQERCRLVVILGMGGIGKTAFSAKLAETIKDEFEYVIWRSLRFAPPLEVLLHQLIQLLSPTLNTTSLQTVESRIVQLIECLRTRQCLIVLDHVDSIFANGDRYETQEYAPMPNNSQGIKNGYAGLISQIRYRPGYEGYGELIRRLGDWQHQSCVVLTAREKPPEIAALEGETLPIRSLKLTGLDQEASIAILRAKGLDNQTPQKECEILFKRYASNPLFIKLVATTIQELFGGNISELIAQGTWVFGDIRAMLDQHFHRLSDIEKYVMYWLALNPDLVSLRKLQTDITIPGVSPQMSPRLILEAIELLHRRSLIEKATPTTSIEKQAIGFSLIPVLKEYLIEQLIEKNFKLSQQTDSYLFINHTNFAVQLKNYMRENQLNTQM</sequence>
<dbReference type="PRINTS" id="PR00364">
    <property type="entry name" value="DISEASERSIST"/>
</dbReference>
<protein>
    <submittedName>
        <fullName evidence="2">NB-ARC domain-containing protein</fullName>
    </submittedName>
</protein>
<reference evidence="2" key="2">
    <citation type="journal article" date="2022" name="Microbiol. Resour. Announc.">
        <title>Metagenome Sequencing to Explore Phylogenomics of Terrestrial Cyanobacteria.</title>
        <authorList>
            <person name="Ward R.D."/>
            <person name="Stajich J.E."/>
            <person name="Johansen J.R."/>
            <person name="Huntemann M."/>
            <person name="Clum A."/>
            <person name="Foster B."/>
            <person name="Foster B."/>
            <person name="Roux S."/>
            <person name="Palaniappan K."/>
            <person name="Varghese N."/>
            <person name="Mukherjee S."/>
            <person name="Reddy T.B.K."/>
            <person name="Daum C."/>
            <person name="Copeland A."/>
            <person name="Chen I.A."/>
            <person name="Ivanova N.N."/>
            <person name="Kyrpides N.C."/>
            <person name="Shapiro N."/>
            <person name="Eloe-Fadrosh E.A."/>
            <person name="Pietrasiak N."/>
        </authorList>
    </citation>
    <scope>NUCLEOTIDE SEQUENCE</scope>
    <source>
        <strain evidence="2">JT2-VF2</strain>
    </source>
</reference>
<dbReference type="InterPro" id="IPR002182">
    <property type="entry name" value="NB-ARC"/>
</dbReference>
<evidence type="ECO:0000259" key="1">
    <source>
        <dbReference type="Pfam" id="PF00931"/>
    </source>
</evidence>
<dbReference type="Pfam" id="PF00931">
    <property type="entry name" value="NB-ARC"/>
    <property type="match status" value="1"/>
</dbReference>
<dbReference type="Proteomes" id="UP000715781">
    <property type="component" value="Unassembled WGS sequence"/>
</dbReference>
<reference evidence="2" key="1">
    <citation type="submission" date="2021-05" db="EMBL/GenBank/DDBJ databases">
        <authorList>
            <person name="Pietrasiak N."/>
            <person name="Ward R."/>
            <person name="Stajich J.E."/>
            <person name="Kurbessoian T."/>
        </authorList>
    </citation>
    <scope>NUCLEOTIDE SEQUENCE</scope>
    <source>
        <strain evidence="2">JT2-VF2</strain>
    </source>
</reference>
<dbReference type="EMBL" id="JAHHHN010000002">
    <property type="protein sequence ID" value="MBW4560716.1"/>
    <property type="molecule type" value="Genomic_DNA"/>
</dbReference>
<feature type="domain" description="NB-ARC" evidence="1">
    <location>
        <begin position="152"/>
        <end position="255"/>
    </location>
</feature>
<comment type="caution">
    <text evidence="2">The sequence shown here is derived from an EMBL/GenBank/DDBJ whole genome shotgun (WGS) entry which is preliminary data.</text>
</comment>
<evidence type="ECO:0000313" key="3">
    <source>
        <dbReference type="Proteomes" id="UP000715781"/>
    </source>
</evidence>
<name>A0A951UF39_9NOST</name>
<proteinExistence type="predicted"/>